<sequence length="501" mass="56317">MNTLHTMLKIRAEKTPDLEALVGGSTRYSFQMYNERVNQLAHYLLENGIQKGDRVAIMCKNNHPFPTIMMAALCIGAIVVPLNLTYSSYELEGILNTSKPKILFYDQEFANALPKNDLLPTSILIGIGMDTSTAFEEIFSGNYPSSPPSVTVNENDTAFYCFTSGTTGNPKACELIHRTFSESFNEMLSYPHAHQNERFLAVHHLYHLSSINNMLYSIVAGNTLVFLHDYDPIKIWEMIDQENITMMIAFPYIFTYMLQEFKKSQRKTTSLKTVSTGGTKVPSTLIKHYHELGITMSVTYGCTEAIGVSFYTPEMGLEKTESAGKLLPKVVCKIIHPQTGEELPIGEVGEIVVKSPYVFKGYWNNPEATNQVLREGWLHTGDSGKFDEDGFLYIMGRYKDVIVSGGRNVYPDQVEDVIMQIPQVLEAAVVAAPDEMLGEIPRAYIVKEVGSSLSEENVIEYCKQRLALYKIPQIRFTDALPKNSLGKVLKQSLRERSLVME</sequence>
<organism evidence="6 7">
    <name type="scientific">Brevibacillus laterosporus LMG 15441</name>
    <dbReference type="NCBI Taxonomy" id="1042163"/>
    <lineage>
        <taxon>Bacteria</taxon>
        <taxon>Bacillati</taxon>
        <taxon>Bacillota</taxon>
        <taxon>Bacilli</taxon>
        <taxon>Bacillales</taxon>
        <taxon>Paenibacillaceae</taxon>
        <taxon>Brevibacillus</taxon>
    </lineage>
</organism>
<dbReference type="FunFam" id="3.30.300.30:FF:000008">
    <property type="entry name" value="2,3-dihydroxybenzoate-AMP ligase"/>
    <property type="match status" value="1"/>
</dbReference>
<dbReference type="AlphaFoldDB" id="A0A075R3H1"/>
<dbReference type="GO" id="GO:0004467">
    <property type="term" value="F:long-chain fatty acid-CoA ligase activity"/>
    <property type="evidence" value="ECO:0007669"/>
    <property type="project" value="UniProtKB-EC"/>
</dbReference>
<evidence type="ECO:0000256" key="2">
    <source>
        <dbReference type="ARBA" id="ARBA00022598"/>
    </source>
</evidence>
<name>A0A075R3H1_BRELA</name>
<feature type="transmembrane region" description="Helical" evidence="3">
    <location>
        <begin position="68"/>
        <end position="89"/>
    </location>
</feature>
<gene>
    <name evidence="6" type="ORF">BRLA_c027580</name>
</gene>
<evidence type="ECO:0000256" key="1">
    <source>
        <dbReference type="ARBA" id="ARBA00006432"/>
    </source>
</evidence>
<accession>A0A075R3H1</accession>
<keyword evidence="7" id="KW-1185">Reference proteome</keyword>
<dbReference type="Proteomes" id="UP000005850">
    <property type="component" value="Chromosome"/>
</dbReference>
<feature type="domain" description="AMP-dependent synthetase/ligase" evidence="4">
    <location>
        <begin position="11"/>
        <end position="363"/>
    </location>
</feature>
<feature type="domain" description="AMP-binding enzyme C-terminal" evidence="5">
    <location>
        <begin position="413"/>
        <end position="487"/>
    </location>
</feature>
<dbReference type="eggNOG" id="COG0318">
    <property type="taxonomic scope" value="Bacteria"/>
</dbReference>
<dbReference type="KEGG" id="blr:BRLA_c027580"/>
<dbReference type="InterPro" id="IPR000873">
    <property type="entry name" value="AMP-dep_synth/lig_dom"/>
</dbReference>
<dbReference type="PROSITE" id="PS00455">
    <property type="entry name" value="AMP_BINDING"/>
    <property type="match status" value="1"/>
</dbReference>
<dbReference type="InterPro" id="IPR020845">
    <property type="entry name" value="AMP-binding_CS"/>
</dbReference>
<protein>
    <submittedName>
        <fullName evidence="6">Long-chain-fatty-acid--CoA ligase</fullName>
        <ecNumber evidence="6">6.2.1.3</ecNumber>
    </submittedName>
</protein>
<dbReference type="InterPro" id="IPR025110">
    <property type="entry name" value="AMP-bd_C"/>
</dbReference>
<dbReference type="SUPFAM" id="SSF56801">
    <property type="entry name" value="Acetyl-CoA synthetase-like"/>
    <property type="match status" value="1"/>
</dbReference>
<dbReference type="EMBL" id="CP007806">
    <property type="protein sequence ID" value="AIG27077.1"/>
    <property type="molecule type" value="Genomic_DNA"/>
</dbReference>
<dbReference type="EC" id="6.2.1.3" evidence="6"/>
<dbReference type="Gene3D" id="3.40.50.12780">
    <property type="entry name" value="N-terminal domain of ligase-like"/>
    <property type="match status" value="1"/>
</dbReference>
<dbReference type="InterPro" id="IPR045851">
    <property type="entry name" value="AMP-bd_C_sf"/>
</dbReference>
<dbReference type="HOGENOM" id="CLU_000022_59_10_9"/>
<evidence type="ECO:0000313" key="6">
    <source>
        <dbReference type="EMBL" id="AIG27077.1"/>
    </source>
</evidence>
<dbReference type="Pfam" id="PF00501">
    <property type="entry name" value="AMP-binding"/>
    <property type="match status" value="1"/>
</dbReference>
<dbReference type="RefSeq" id="WP_003336084.1">
    <property type="nucleotide sequence ID" value="NZ_CP007806.1"/>
</dbReference>
<proteinExistence type="inferred from homology"/>
<dbReference type="STRING" id="1042163.BRLA_c027580"/>
<evidence type="ECO:0000256" key="3">
    <source>
        <dbReference type="SAM" id="Phobius"/>
    </source>
</evidence>
<keyword evidence="2 6" id="KW-0436">Ligase</keyword>
<evidence type="ECO:0000259" key="4">
    <source>
        <dbReference type="Pfam" id="PF00501"/>
    </source>
</evidence>
<evidence type="ECO:0000313" key="7">
    <source>
        <dbReference type="Proteomes" id="UP000005850"/>
    </source>
</evidence>
<keyword evidence="3" id="KW-0472">Membrane</keyword>
<keyword evidence="3" id="KW-0812">Transmembrane</keyword>
<dbReference type="Gene3D" id="3.30.300.30">
    <property type="match status" value="1"/>
</dbReference>
<dbReference type="InterPro" id="IPR042099">
    <property type="entry name" value="ANL_N_sf"/>
</dbReference>
<comment type="similarity">
    <text evidence="1">Belongs to the ATP-dependent AMP-binding enzyme family.</text>
</comment>
<reference evidence="6 7" key="1">
    <citation type="journal article" date="2011" name="J. Bacteriol.">
        <title>Genome sequence of Brevibacillus laterosporus LMG 15441, a pathogen of invertebrates.</title>
        <authorList>
            <person name="Djukic M."/>
            <person name="Poehlein A."/>
            <person name="Thurmer A."/>
            <person name="Daniel R."/>
        </authorList>
    </citation>
    <scope>NUCLEOTIDE SEQUENCE [LARGE SCALE GENOMIC DNA]</scope>
    <source>
        <strain evidence="6 7">LMG 15441</strain>
    </source>
</reference>
<keyword evidence="3" id="KW-1133">Transmembrane helix</keyword>
<evidence type="ECO:0000259" key="5">
    <source>
        <dbReference type="Pfam" id="PF13193"/>
    </source>
</evidence>
<dbReference type="Pfam" id="PF13193">
    <property type="entry name" value="AMP-binding_C"/>
    <property type="match status" value="1"/>
</dbReference>
<dbReference type="PANTHER" id="PTHR24096">
    <property type="entry name" value="LONG-CHAIN-FATTY-ACID--COA LIGASE"/>
    <property type="match status" value="1"/>
</dbReference>